<dbReference type="RefSeq" id="WP_117395397.1">
    <property type="nucleotide sequence ID" value="NZ_CP021330.1"/>
</dbReference>
<dbReference type="AlphaFoldDB" id="A0A2R4MD82"/>
<protein>
    <submittedName>
        <fullName evidence="2">Uncharacterized protein</fullName>
    </submittedName>
</protein>
<dbReference type="KEGG" id="mmyr:MXMO3_01403"/>
<feature type="signal peptide" evidence="1">
    <location>
        <begin position="1"/>
        <end position="26"/>
    </location>
</feature>
<sequence>MQKSINVKKLVATTFCVAALTAPAIAAGPGMLDNDPKRPVAAIAADLNIAADQFVACFNDVNPAPKGTNPTGAREKANKAILLPCLQEANADITNNMLDQVMDKYRPEGRVAGR</sequence>
<feature type="chain" id="PRO_5015359989" evidence="1">
    <location>
        <begin position="27"/>
        <end position="114"/>
    </location>
</feature>
<dbReference type="Proteomes" id="UP000258927">
    <property type="component" value="Chromosome"/>
</dbReference>
<evidence type="ECO:0000313" key="3">
    <source>
        <dbReference type="Proteomes" id="UP000258927"/>
    </source>
</evidence>
<name>A0A2R4MD82_9HYPH</name>
<accession>A0A2R4MD82</accession>
<gene>
    <name evidence="2" type="ORF">MXMO3_01403</name>
</gene>
<evidence type="ECO:0000313" key="2">
    <source>
        <dbReference type="EMBL" id="AVX03933.1"/>
    </source>
</evidence>
<reference evidence="2 3" key="1">
    <citation type="submission" date="2017-05" db="EMBL/GenBank/DDBJ databases">
        <title>Genome Analysis of Maritalea myrionectae HL2708#5.</title>
        <authorList>
            <consortium name="Cotde Inc.-PKNU"/>
            <person name="Jang D."/>
            <person name="Oh H.-M."/>
        </authorList>
    </citation>
    <scope>NUCLEOTIDE SEQUENCE [LARGE SCALE GENOMIC DNA]</scope>
    <source>
        <strain evidence="2 3">HL2708#5</strain>
    </source>
</reference>
<organism evidence="2 3">
    <name type="scientific">Maritalea myrionectae</name>
    <dbReference type="NCBI Taxonomy" id="454601"/>
    <lineage>
        <taxon>Bacteria</taxon>
        <taxon>Pseudomonadati</taxon>
        <taxon>Pseudomonadota</taxon>
        <taxon>Alphaproteobacteria</taxon>
        <taxon>Hyphomicrobiales</taxon>
        <taxon>Devosiaceae</taxon>
        <taxon>Maritalea</taxon>
    </lineage>
</organism>
<proteinExistence type="predicted"/>
<keyword evidence="1" id="KW-0732">Signal</keyword>
<keyword evidence="3" id="KW-1185">Reference proteome</keyword>
<evidence type="ECO:0000256" key="1">
    <source>
        <dbReference type="SAM" id="SignalP"/>
    </source>
</evidence>
<dbReference type="EMBL" id="CP021330">
    <property type="protein sequence ID" value="AVX03933.1"/>
    <property type="molecule type" value="Genomic_DNA"/>
</dbReference>